<reference evidence="2 3" key="1">
    <citation type="submission" date="2017-08" db="EMBL/GenBank/DDBJ databases">
        <title>Infants hospitalized years apart are colonized by the same room-sourced microbial strains.</title>
        <authorList>
            <person name="Brooks B."/>
            <person name="Olm M.R."/>
            <person name="Firek B.A."/>
            <person name="Baker R."/>
            <person name="Thomas B.C."/>
            <person name="Morowitz M.J."/>
            <person name="Banfield J.F."/>
        </authorList>
    </citation>
    <scope>NUCLEOTIDE SEQUENCE [LARGE SCALE GENOMIC DNA]</scope>
    <source>
        <strain evidence="2">S2_003_000_R2_14</strain>
    </source>
</reference>
<protein>
    <submittedName>
        <fullName evidence="2">Peptidoglycan-binding protein</fullName>
    </submittedName>
</protein>
<sequence>MRLSSAMTRPPRCVLVNVSTGESMPCLFNPTQLTEKLQVNWNRQVVPGLSHQVLQFQSTSNRQLTGVEFYLDRFFATEQPGDPNILEFRAFLRALTVPPAGTEGVLSTAPPRVLVVWPNVLAIECVVASIDFQYRQLAVDSSVLVYAASVTFEEILDTRISGETLRGQVS</sequence>
<feature type="domain" description="Contractile injection system tube protein N-terminal" evidence="1">
    <location>
        <begin position="20"/>
        <end position="155"/>
    </location>
</feature>
<dbReference type="AlphaFoldDB" id="A0A2W5SS08"/>
<dbReference type="Pfam" id="PF19266">
    <property type="entry name" value="CIS_tube"/>
    <property type="match status" value="1"/>
</dbReference>
<accession>A0A2W5SS08</accession>
<name>A0A2W5SS08_9BACT</name>
<comment type="caution">
    <text evidence="2">The sequence shown here is derived from an EMBL/GenBank/DDBJ whole genome shotgun (WGS) entry which is preliminary data.</text>
</comment>
<evidence type="ECO:0000313" key="3">
    <source>
        <dbReference type="Proteomes" id="UP000249061"/>
    </source>
</evidence>
<organism evidence="2 3">
    <name type="scientific">Archangium gephyra</name>
    <dbReference type="NCBI Taxonomy" id="48"/>
    <lineage>
        <taxon>Bacteria</taxon>
        <taxon>Pseudomonadati</taxon>
        <taxon>Myxococcota</taxon>
        <taxon>Myxococcia</taxon>
        <taxon>Myxococcales</taxon>
        <taxon>Cystobacterineae</taxon>
        <taxon>Archangiaceae</taxon>
        <taxon>Archangium</taxon>
    </lineage>
</organism>
<evidence type="ECO:0000313" key="2">
    <source>
        <dbReference type="EMBL" id="PZR05652.1"/>
    </source>
</evidence>
<dbReference type="EMBL" id="QFQP01000043">
    <property type="protein sequence ID" value="PZR05652.1"/>
    <property type="molecule type" value="Genomic_DNA"/>
</dbReference>
<dbReference type="InterPro" id="IPR045361">
    <property type="entry name" value="CIS_tube_prot_N"/>
</dbReference>
<dbReference type="Proteomes" id="UP000249061">
    <property type="component" value="Unassembled WGS sequence"/>
</dbReference>
<proteinExistence type="predicted"/>
<evidence type="ECO:0000259" key="1">
    <source>
        <dbReference type="Pfam" id="PF19266"/>
    </source>
</evidence>
<gene>
    <name evidence="2" type="ORF">DI536_31885</name>
</gene>